<dbReference type="SUPFAM" id="SSF47459">
    <property type="entry name" value="HLH, helix-loop-helix DNA-binding domain"/>
    <property type="match status" value="1"/>
</dbReference>
<dbReference type="Pfam" id="PF00010">
    <property type="entry name" value="HLH"/>
    <property type="match status" value="1"/>
</dbReference>
<dbReference type="Proteomes" id="UP001249851">
    <property type="component" value="Unassembled WGS sequence"/>
</dbReference>
<dbReference type="PANTHER" id="PTHR19290">
    <property type="entry name" value="BASIC HELIX-LOOP-HELIX PROTEIN NEUROGENIN-RELATED"/>
    <property type="match status" value="1"/>
</dbReference>
<protein>
    <submittedName>
        <fullName evidence="2">Neurogenin-1</fullName>
    </submittedName>
</protein>
<dbReference type="GO" id="GO:0046983">
    <property type="term" value="F:protein dimerization activity"/>
    <property type="evidence" value="ECO:0007669"/>
    <property type="project" value="InterPro"/>
</dbReference>
<dbReference type="InterPro" id="IPR011598">
    <property type="entry name" value="bHLH_dom"/>
</dbReference>
<comment type="caution">
    <text evidence="2">The sequence shown here is derived from an EMBL/GenBank/DDBJ whole genome shotgun (WGS) entry which is preliminary data.</text>
</comment>
<dbReference type="PANTHER" id="PTHR19290:SF163">
    <property type="entry name" value="BASIC HELIX-LOOP-HELIX NEURAL TRANSCRIPTION FACTOR TAP"/>
    <property type="match status" value="1"/>
</dbReference>
<dbReference type="GO" id="GO:0061564">
    <property type="term" value="P:axon development"/>
    <property type="evidence" value="ECO:0007669"/>
    <property type="project" value="TreeGrafter"/>
</dbReference>
<dbReference type="GO" id="GO:0007423">
    <property type="term" value="P:sensory organ development"/>
    <property type="evidence" value="ECO:0007669"/>
    <property type="project" value="TreeGrafter"/>
</dbReference>
<dbReference type="AlphaFoldDB" id="A0AAD9VG33"/>
<organism evidence="2 3">
    <name type="scientific">Acropora cervicornis</name>
    <name type="common">Staghorn coral</name>
    <dbReference type="NCBI Taxonomy" id="6130"/>
    <lineage>
        <taxon>Eukaryota</taxon>
        <taxon>Metazoa</taxon>
        <taxon>Cnidaria</taxon>
        <taxon>Anthozoa</taxon>
        <taxon>Hexacorallia</taxon>
        <taxon>Scleractinia</taxon>
        <taxon>Astrocoeniina</taxon>
        <taxon>Acroporidae</taxon>
        <taxon>Acropora</taxon>
    </lineage>
</organism>
<feature type="domain" description="BHLH" evidence="1">
    <location>
        <begin position="20"/>
        <end position="72"/>
    </location>
</feature>
<evidence type="ECO:0000313" key="3">
    <source>
        <dbReference type="Proteomes" id="UP001249851"/>
    </source>
</evidence>
<dbReference type="GO" id="GO:0045944">
    <property type="term" value="P:positive regulation of transcription by RNA polymerase II"/>
    <property type="evidence" value="ECO:0007669"/>
    <property type="project" value="TreeGrafter"/>
</dbReference>
<proteinExistence type="predicted"/>
<dbReference type="CDD" id="cd11390">
    <property type="entry name" value="bHLH_TS"/>
    <property type="match status" value="1"/>
</dbReference>
<dbReference type="GO" id="GO:0000981">
    <property type="term" value="F:DNA-binding transcription factor activity, RNA polymerase II-specific"/>
    <property type="evidence" value="ECO:0007669"/>
    <property type="project" value="TreeGrafter"/>
</dbReference>
<dbReference type="InterPro" id="IPR050359">
    <property type="entry name" value="bHLH_transcription_factors"/>
</dbReference>
<dbReference type="EMBL" id="JARQWQ010000004">
    <property type="protein sequence ID" value="KAK2572615.1"/>
    <property type="molecule type" value="Genomic_DNA"/>
</dbReference>
<name>A0AAD9VG33_ACRCE</name>
<dbReference type="Gene3D" id="4.10.280.10">
    <property type="entry name" value="Helix-loop-helix DNA-binding domain"/>
    <property type="match status" value="1"/>
</dbReference>
<evidence type="ECO:0000313" key="2">
    <source>
        <dbReference type="EMBL" id="KAK2572615.1"/>
    </source>
</evidence>
<reference evidence="2" key="2">
    <citation type="journal article" date="2023" name="Science">
        <title>Genomic signatures of disease resistance in endangered staghorn corals.</title>
        <authorList>
            <person name="Vollmer S.V."/>
            <person name="Selwyn J.D."/>
            <person name="Despard B.A."/>
            <person name="Roesel C.L."/>
        </authorList>
    </citation>
    <scope>NUCLEOTIDE SEQUENCE</scope>
    <source>
        <strain evidence="2">K2</strain>
    </source>
</reference>
<dbReference type="InterPro" id="IPR036638">
    <property type="entry name" value="HLH_DNA-bd_sf"/>
</dbReference>
<sequence length="201" mass="22892">MESFSGDQLKKPLKRQMSRAKRILANRRERERVRKMNAAFEELRNTIPNHEEIRVKTKLELLRIATNYIQTLKDTIKKNPYIQDSYKPPCNALMYPSPFEMESRECSSQSGFRISDLPCPSQFPAPPPPGYTELTNFQFVPNQTMLQSSQYSATMTCSTENATEEFCSLLSASLAESHLAEGLPSNLQNAPGNFFNEGEEI</sequence>
<dbReference type="GO" id="GO:0005634">
    <property type="term" value="C:nucleus"/>
    <property type="evidence" value="ECO:0007669"/>
    <property type="project" value="TreeGrafter"/>
</dbReference>
<evidence type="ECO:0000259" key="1">
    <source>
        <dbReference type="PROSITE" id="PS50888"/>
    </source>
</evidence>
<keyword evidence="3" id="KW-1185">Reference proteome</keyword>
<dbReference type="GO" id="GO:0070888">
    <property type="term" value="F:E-box binding"/>
    <property type="evidence" value="ECO:0007669"/>
    <property type="project" value="TreeGrafter"/>
</dbReference>
<reference evidence="2" key="1">
    <citation type="journal article" date="2023" name="G3 (Bethesda)">
        <title>Whole genome assembly and annotation of the endangered Caribbean coral Acropora cervicornis.</title>
        <authorList>
            <person name="Selwyn J.D."/>
            <person name="Vollmer S.V."/>
        </authorList>
    </citation>
    <scope>NUCLEOTIDE SEQUENCE</scope>
    <source>
        <strain evidence="2">K2</strain>
    </source>
</reference>
<accession>A0AAD9VG33</accession>
<dbReference type="PROSITE" id="PS50888">
    <property type="entry name" value="BHLH"/>
    <property type="match status" value="1"/>
</dbReference>
<dbReference type="SMART" id="SM00353">
    <property type="entry name" value="HLH"/>
    <property type="match status" value="1"/>
</dbReference>
<gene>
    <name evidence="2" type="ORF">P5673_002887</name>
</gene>